<dbReference type="InterPro" id="IPR007889">
    <property type="entry name" value="HTH_Psq"/>
</dbReference>
<evidence type="ECO:0000313" key="5">
    <source>
        <dbReference type="EMBL" id="RPB21940.1"/>
    </source>
</evidence>
<feature type="region of interest" description="Disordered" evidence="3">
    <location>
        <begin position="397"/>
        <end position="423"/>
    </location>
</feature>
<dbReference type="PANTHER" id="PTHR19303">
    <property type="entry name" value="TRANSPOSON"/>
    <property type="match status" value="1"/>
</dbReference>
<evidence type="ECO:0000256" key="3">
    <source>
        <dbReference type="SAM" id="MobiDB-lite"/>
    </source>
</evidence>
<dbReference type="GO" id="GO:0005634">
    <property type="term" value="C:nucleus"/>
    <property type="evidence" value="ECO:0007669"/>
    <property type="project" value="TreeGrafter"/>
</dbReference>
<sequence>MDGVQSQQHDEFVTPQWVEMGTLHQQQQHGQPVHHHPHHDYGAYGFVEQGMQPGMNNPNQFRLQASSAAVGANYLSIPTQWGGVIPTTTAAPTTYIPSAPIAQPSPLSLPPAQVASATLTANQPVASHAPNPSPRRTLTDADRRRMCLYHEENPNVKQTEIGAMFGVERSTVSKVLRQKEKYLYPDDGSRSPVKRTKGKFPDIERALSVWAKNANKKGVGLTDKMIWDRARLFATSIGVSESHFKANSQGWLEKFKQKNNLVAKADGETGSPGGMNGRARSVSSVDLMASPMAVSRSQDSHYTAAQRDSPDSFLDWASGGNNYKHAGSSSLSSASLSSMFTDSGVVASPTSPFFSADGHPIESGRPSPVFPAQQARIPPQMRPRSQTFPLISVDSTYISPPSSSEPLTPKLAPQPEMPEIDPALSNSVINNSEAVHPALASPSAPSKEDAKRALELVMVYLRHQPVGILLEPDEYLSMTKLLSRFGLDGPEGEHTTMLGLSS</sequence>
<dbReference type="SMART" id="SM00674">
    <property type="entry name" value="CENPB"/>
    <property type="match status" value="1"/>
</dbReference>
<dbReference type="Pfam" id="PF04218">
    <property type="entry name" value="CENP-B_N"/>
    <property type="match status" value="1"/>
</dbReference>
<feature type="compositionally biased region" description="Polar residues" evidence="3">
    <location>
        <begin position="397"/>
        <end position="406"/>
    </location>
</feature>
<feature type="domain" description="HTH CENPB-type" evidence="4">
    <location>
        <begin position="191"/>
        <end position="265"/>
    </location>
</feature>
<protein>
    <recommendedName>
        <fullName evidence="4">HTH CENPB-type domain-containing protein</fullName>
    </recommendedName>
</protein>
<dbReference type="SUPFAM" id="SSF46689">
    <property type="entry name" value="Homeodomain-like"/>
    <property type="match status" value="2"/>
</dbReference>
<proteinExistence type="predicted"/>
<dbReference type="OrthoDB" id="9909311at2759"/>
<accession>A0A3N4LGC8</accession>
<evidence type="ECO:0000256" key="1">
    <source>
        <dbReference type="ARBA" id="ARBA00023125"/>
    </source>
</evidence>
<dbReference type="EMBL" id="ML121556">
    <property type="protein sequence ID" value="RPB21940.1"/>
    <property type="molecule type" value="Genomic_DNA"/>
</dbReference>
<organism evidence="5 6">
    <name type="scientific">Terfezia boudieri ATCC MYA-4762</name>
    <dbReference type="NCBI Taxonomy" id="1051890"/>
    <lineage>
        <taxon>Eukaryota</taxon>
        <taxon>Fungi</taxon>
        <taxon>Dikarya</taxon>
        <taxon>Ascomycota</taxon>
        <taxon>Pezizomycotina</taxon>
        <taxon>Pezizomycetes</taxon>
        <taxon>Pezizales</taxon>
        <taxon>Pezizaceae</taxon>
        <taxon>Terfezia</taxon>
    </lineage>
</organism>
<reference evidence="5 6" key="1">
    <citation type="journal article" date="2018" name="Nat. Ecol. Evol.">
        <title>Pezizomycetes genomes reveal the molecular basis of ectomycorrhizal truffle lifestyle.</title>
        <authorList>
            <person name="Murat C."/>
            <person name="Payen T."/>
            <person name="Noel B."/>
            <person name="Kuo A."/>
            <person name="Morin E."/>
            <person name="Chen J."/>
            <person name="Kohler A."/>
            <person name="Krizsan K."/>
            <person name="Balestrini R."/>
            <person name="Da Silva C."/>
            <person name="Montanini B."/>
            <person name="Hainaut M."/>
            <person name="Levati E."/>
            <person name="Barry K.W."/>
            <person name="Belfiori B."/>
            <person name="Cichocki N."/>
            <person name="Clum A."/>
            <person name="Dockter R.B."/>
            <person name="Fauchery L."/>
            <person name="Guy J."/>
            <person name="Iotti M."/>
            <person name="Le Tacon F."/>
            <person name="Lindquist E.A."/>
            <person name="Lipzen A."/>
            <person name="Malagnac F."/>
            <person name="Mello A."/>
            <person name="Molinier V."/>
            <person name="Miyauchi S."/>
            <person name="Poulain J."/>
            <person name="Riccioni C."/>
            <person name="Rubini A."/>
            <person name="Sitrit Y."/>
            <person name="Splivallo R."/>
            <person name="Traeger S."/>
            <person name="Wang M."/>
            <person name="Zifcakova L."/>
            <person name="Wipf D."/>
            <person name="Zambonelli A."/>
            <person name="Paolocci F."/>
            <person name="Nowrousian M."/>
            <person name="Ottonello S."/>
            <person name="Baldrian P."/>
            <person name="Spatafora J.W."/>
            <person name="Henrissat B."/>
            <person name="Nagy L.G."/>
            <person name="Aury J.M."/>
            <person name="Wincker P."/>
            <person name="Grigoriev I.V."/>
            <person name="Bonfante P."/>
            <person name="Martin F.M."/>
        </authorList>
    </citation>
    <scope>NUCLEOTIDE SEQUENCE [LARGE SCALE GENOMIC DNA]</scope>
    <source>
        <strain evidence="5 6">ATCC MYA-4762</strain>
    </source>
</reference>
<keyword evidence="1" id="KW-0238">DNA-binding</keyword>
<dbReference type="PANTHER" id="PTHR19303:SF70">
    <property type="entry name" value="HTH CENPB-TYPE DOMAIN-CONTAINING PROTEIN"/>
    <property type="match status" value="1"/>
</dbReference>
<keyword evidence="2" id="KW-0539">Nucleus</keyword>
<keyword evidence="6" id="KW-1185">Reference proteome</keyword>
<gene>
    <name evidence="5" type="ORF">L211DRAFT_789688</name>
</gene>
<dbReference type="Proteomes" id="UP000267821">
    <property type="component" value="Unassembled WGS sequence"/>
</dbReference>
<dbReference type="PROSITE" id="PS51253">
    <property type="entry name" value="HTH_CENPB"/>
    <property type="match status" value="1"/>
</dbReference>
<evidence type="ECO:0000259" key="4">
    <source>
        <dbReference type="PROSITE" id="PS51253"/>
    </source>
</evidence>
<name>A0A3N4LGC8_9PEZI</name>
<evidence type="ECO:0000256" key="2">
    <source>
        <dbReference type="ARBA" id="ARBA00023242"/>
    </source>
</evidence>
<evidence type="ECO:0000313" key="6">
    <source>
        <dbReference type="Proteomes" id="UP000267821"/>
    </source>
</evidence>
<dbReference type="InterPro" id="IPR050863">
    <property type="entry name" value="CenT-Element_Derived"/>
</dbReference>
<dbReference type="STRING" id="1051890.A0A3N4LGC8"/>
<dbReference type="Gene3D" id="1.10.10.60">
    <property type="entry name" value="Homeodomain-like"/>
    <property type="match status" value="2"/>
</dbReference>
<dbReference type="InterPro" id="IPR009057">
    <property type="entry name" value="Homeodomain-like_sf"/>
</dbReference>
<dbReference type="InterPro" id="IPR006600">
    <property type="entry name" value="HTH_CenpB_DNA-bd_dom"/>
</dbReference>
<dbReference type="GO" id="GO:0003677">
    <property type="term" value="F:DNA binding"/>
    <property type="evidence" value="ECO:0007669"/>
    <property type="project" value="UniProtKB-KW"/>
</dbReference>
<dbReference type="AlphaFoldDB" id="A0A3N4LGC8"/>
<dbReference type="Pfam" id="PF03221">
    <property type="entry name" value="HTH_Tnp_Tc5"/>
    <property type="match status" value="1"/>
</dbReference>
<dbReference type="InParanoid" id="A0A3N4LGC8"/>